<organism evidence="6 7">
    <name type="scientific">Thioflexithrix psekupsensis</name>
    <dbReference type="NCBI Taxonomy" id="1570016"/>
    <lineage>
        <taxon>Bacteria</taxon>
        <taxon>Pseudomonadati</taxon>
        <taxon>Pseudomonadota</taxon>
        <taxon>Gammaproteobacteria</taxon>
        <taxon>Thiotrichales</taxon>
        <taxon>Thioflexithrix</taxon>
    </lineage>
</organism>
<dbReference type="InterPro" id="IPR051199">
    <property type="entry name" value="LPS_LOS_Heptosyltrfase"/>
</dbReference>
<comment type="similarity">
    <text evidence="3">Belongs to the glycosyltransferase 9 family.</text>
</comment>
<evidence type="ECO:0000256" key="4">
    <source>
        <dbReference type="ARBA" id="ARBA00044042"/>
    </source>
</evidence>
<sequence>MTLPKPRKYSHVRQILLVGPSWVGDMVMAQSLLMVLRQQQPMCQIDVLAPQWSEGLLQRMPEVRQTWTHDLAHGRFGWSERRMWGKKLQSVVYQQAIVLPNSWKSALIPFWAKIPQRTGYLGEWRYGLLNDVYHLDKTRTPRTVEQFVALAGVETATLPYPRLHPHAADAALSRLQLAYDPTRPLLALAAGAEYGEAKRWPAEYFAIVAKTYAQQKNGQVWLFGSQKDAASAQIIVKQANHPHVINLCGRTHLTEAVDLLALAQVVISNDSGLMHLAAALDRRLIALFGSSDPKMTPPLHPQATVISLSLPCSPCFKRQCPLQHLRCLRDLSPERVLAELFV</sequence>
<dbReference type="InterPro" id="IPR002201">
    <property type="entry name" value="Glyco_trans_9"/>
</dbReference>
<keyword evidence="7" id="KW-1185">Reference proteome</keyword>
<gene>
    <name evidence="6" type="ORF">TPSD3_03870</name>
</gene>
<dbReference type="EMBL" id="MSLT01000006">
    <property type="protein sequence ID" value="OUD15667.1"/>
    <property type="molecule type" value="Genomic_DNA"/>
</dbReference>
<keyword evidence="1" id="KW-0328">Glycosyltransferase</keyword>
<evidence type="ECO:0000256" key="2">
    <source>
        <dbReference type="ARBA" id="ARBA00022679"/>
    </source>
</evidence>
<keyword evidence="2 6" id="KW-0808">Transferase</keyword>
<reference evidence="6 7" key="1">
    <citation type="submission" date="2016-12" db="EMBL/GenBank/DDBJ databases">
        <title>Thioflexothrix psekupsii D3 genome sequencing and assembly.</title>
        <authorList>
            <person name="Fomenkov A."/>
            <person name="Vincze T."/>
            <person name="Grabovich M."/>
            <person name="Anton B.P."/>
            <person name="Dubinina G."/>
            <person name="Orlova M."/>
            <person name="Belousova E."/>
            <person name="Roberts R.J."/>
        </authorList>
    </citation>
    <scope>NUCLEOTIDE SEQUENCE [LARGE SCALE GENOMIC DNA]</scope>
    <source>
        <strain evidence="6">D3</strain>
    </source>
</reference>
<evidence type="ECO:0000313" key="7">
    <source>
        <dbReference type="Proteomes" id="UP000194798"/>
    </source>
</evidence>
<comment type="caution">
    <text evidence="6">The sequence shown here is derived from an EMBL/GenBank/DDBJ whole genome shotgun (WGS) entry which is preliminary data.</text>
</comment>
<dbReference type="PANTHER" id="PTHR30160:SF7">
    <property type="entry name" value="ADP-HEPTOSE--LPS HEPTOSYLTRANSFERASE 2"/>
    <property type="match status" value="1"/>
</dbReference>
<dbReference type="Proteomes" id="UP000194798">
    <property type="component" value="Unassembled WGS sequence"/>
</dbReference>
<dbReference type="GO" id="GO:0005829">
    <property type="term" value="C:cytosol"/>
    <property type="evidence" value="ECO:0007669"/>
    <property type="project" value="TreeGrafter"/>
</dbReference>
<dbReference type="AlphaFoldDB" id="A0A251XBZ1"/>
<dbReference type="InterPro" id="IPR011910">
    <property type="entry name" value="RfaF"/>
</dbReference>
<dbReference type="EC" id="2.4.99.24" evidence="4"/>
<dbReference type="Gene3D" id="3.40.50.2000">
    <property type="entry name" value="Glycogen Phosphorylase B"/>
    <property type="match status" value="2"/>
</dbReference>
<evidence type="ECO:0000256" key="1">
    <source>
        <dbReference type="ARBA" id="ARBA00022676"/>
    </source>
</evidence>
<dbReference type="GO" id="GO:0009244">
    <property type="term" value="P:lipopolysaccharide core region biosynthetic process"/>
    <property type="evidence" value="ECO:0007669"/>
    <property type="project" value="TreeGrafter"/>
</dbReference>
<dbReference type="GO" id="GO:0008713">
    <property type="term" value="F:ADP-heptose-lipopolysaccharide heptosyltransferase activity"/>
    <property type="evidence" value="ECO:0007669"/>
    <property type="project" value="UniProtKB-EC"/>
</dbReference>
<proteinExistence type="inferred from homology"/>
<protein>
    <recommendedName>
        <fullName evidence="4">lipopolysaccharide heptosyltransferase II</fullName>
        <ecNumber evidence="4">2.4.99.24</ecNumber>
    </recommendedName>
</protein>
<dbReference type="Pfam" id="PF01075">
    <property type="entry name" value="Glyco_transf_9"/>
    <property type="match status" value="1"/>
</dbReference>
<comment type="catalytic activity">
    <reaction evidence="5">
        <text>an L-alpha-D-Hep-(1-&gt;5)-[alpha-Kdo-(2-&gt;4)]-alpha-Kdo-(2-&gt;6)-lipid A + ADP-L-glycero-beta-D-manno-heptose = an L-alpha-D-Hep-(1-&gt;3)-L-alpha-D-Hep-(1-&gt;5)-[alpha-Kdo-(2-&gt;4)]-alpha-Kdo-(2-&gt;6)-lipid A + ADP + H(+)</text>
        <dbReference type="Rhea" id="RHEA:74071"/>
        <dbReference type="ChEBI" id="CHEBI:15378"/>
        <dbReference type="ChEBI" id="CHEBI:61506"/>
        <dbReference type="ChEBI" id="CHEBI:193068"/>
        <dbReference type="ChEBI" id="CHEBI:193069"/>
        <dbReference type="ChEBI" id="CHEBI:456216"/>
        <dbReference type="EC" id="2.4.99.24"/>
    </reaction>
</comment>
<evidence type="ECO:0000256" key="5">
    <source>
        <dbReference type="ARBA" id="ARBA00047503"/>
    </source>
</evidence>
<name>A0A251XBZ1_9GAMM</name>
<dbReference type="FunFam" id="3.40.50.2000:FF:000023">
    <property type="entry name" value="ADP-heptose--LPS heptosyltransferase II"/>
    <property type="match status" value="1"/>
</dbReference>
<dbReference type="PANTHER" id="PTHR30160">
    <property type="entry name" value="TETRAACYLDISACCHARIDE 4'-KINASE-RELATED"/>
    <property type="match status" value="1"/>
</dbReference>
<accession>A0A251XBZ1</accession>
<dbReference type="SUPFAM" id="SSF53756">
    <property type="entry name" value="UDP-Glycosyltransferase/glycogen phosphorylase"/>
    <property type="match status" value="1"/>
</dbReference>
<dbReference type="NCBIfam" id="TIGR02195">
    <property type="entry name" value="heptsyl_trn_II"/>
    <property type="match status" value="1"/>
</dbReference>
<evidence type="ECO:0000313" key="6">
    <source>
        <dbReference type="EMBL" id="OUD15667.1"/>
    </source>
</evidence>
<evidence type="ECO:0000256" key="3">
    <source>
        <dbReference type="ARBA" id="ARBA00043995"/>
    </source>
</evidence>
<dbReference type="CDD" id="cd03789">
    <property type="entry name" value="GT9_LPS_heptosyltransferase"/>
    <property type="match status" value="1"/>
</dbReference>